<proteinExistence type="inferred from homology"/>
<dbReference type="InterPro" id="IPR002068">
    <property type="entry name" value="A-crystallin/Hsp20_dom"/>
</dbReference>
<evidence type="ECO:0000256" key="1">
    <source>
        <dbReference type="PROSITE-ProRule" id="PRU00285"/>
    </source>
</evidence>
<organism evidence="4 5">
    <name type="scientific">Alicyclobacillus fastidiosus</name>
    <dbReference type="NCBI Taxonomy" id="392011"/>
    <lineage>
        <taxon>Bacteria</taxon>
        <taxon>Bacillati</taxon>
        <taxon>Bacillota</taxon>
        <taxon>Bacilli</taxon>
        <taxon>Bacillales</taxon>
        <taxon>Alicyclobacillaceae</taxon>
        <taxon>Alicyclobacillus</taxon>
    </lineage>
</organism>
<comment type="caution">
    <text evidence="4">The sequence shown here is derived from an EMBL/GenBank/DDBJ whole genome shotgun (WGS) entry which is preliminary data.</text>
</comment>
<dbReference type="Pfam" id="PF00011">
    <property type="entry name" value="HSP20"/>
    <property type="match status" value="1"/>
</dbReference>
<reference evidence="4 5" key="1">
    <citation type="journal article" date="2024" name="Int. J. Mol. Sci.">
        <title>Exploration of Alicyclobacillus spp. Genome in Search of Antibiotic Resistance.</title>
        <authorList>
            <person name="Bucka-Kolendo J."/>
            <person name="Kiousi D.E."/>
            <person name="Dekowska A."/>
            <person name="Mikolajczuk-Szczyrba A."/>
            <person name="Karadedos D.M."/>
            <person name="Michael P."/>
            <person name="Galanis A."/>
            <person name="Sokolowska B."/>
        </authorList>
    </citation>
    <scope>NUCLEOTIDE SEQUENCE [LARGE SCALE GENOMIC DNA]</scope>
    <source>
        <strain evidence="4 5">KKP 3000</strain>
    </source>
</reference>
<dbReference type="PROSITE" id="PS01031">
    <property type="entry name" value="SHSP"/>
    <property type="match status" value="1"/>
</dbReference>
<dbReference type="InterPro" id="IPR008978">
    <property type="entry name" value="HSP20-like_chaperone"/>
</dbReference>
<dbReference type="Proteomes" id="UP001579974">
    <property type="component" value="Unassembled WGS sequence"/>
</dbReference>
<evidence type="ECO:0000259" key="3">
    <source>
        <dbReference type="PROSITE" id="PS01031"/>
    </source>
</evidence>
<comment type="similarity">
    <text evidence="1 2">Belongs to the small heat shock protein (HSP20) family.</text>
</comment>
<sequence length="167" mass="18658">MAPDNTGNNPFDLLKNLGNLGDFQKFLGEDFFKNIPIPNMPRGGVFDSPQESHDEEFPSMDLYSRGNDQLIAVFEIPGLTNVSDVRLSVRSNILTVRGTITARFNHRDDTVLMSECHHGSFQRKVELPAPILADSVQAVYKSGLLIVYLTKDPAYDNPDSMVPINFE</sequence>
<evidence type="ECO:0000313" key="4">
    <source>
        <dbReference type="EMBL" id="MFB5188879.1"/>
    </source>
</evidence>
<name>A0ABV5A9I7_9BACL</name>
<feature type="domain" description="SHSP" evidence="3">
    <location>
        <begin position="51"/>
        <end position="167"/>
    </location>
</feature>
<dbReference type="CDD" id="cd06464">
    <property type="entry name" value="ACD_sHsps-like"/>
    <property type="match status" value="1"/>
</dbReference>
<gene>
    <name evidence="4" type="ORF">KKP3000_001313</name>
</gene>
<dbReference type="EMBL" id="JBDXSU010000001">
    <property type="protein sequence ID" value="MFB5188879.1"/>
    <property type="molecule type" value="Genomic_DNA"/>
</dbReference>
<evidence type="ECO:0000256" key="2">
    <source>
        <dbReference type="RuleBase" id="RU003616"/>
    </source>
</evidence>
<accession>A0ABV5A9I7</accession>
<evidence type="ECO:0000313" key="5">
    <source>
        <dbReference type="Proteomes" id="UP001579974"/>
    </source>
</evidence>
<dbReference type="RefSeq" id="WP_275475708.1">
    <property type="nucleotide sequence ID" value="NZ_CP162940.1"/>
</dbReference>
<dbReference type="Gene3D" id="2.60.40.790">
    <property type="match status" value="1"/>
</dbReference>
<keyword evidence="5" id="KW-1185">Reference proteome</keyword>
<dbReference type="SUPFAM" id="SSF49764">
    <property type="entry name" value="HSP20-like chaperones"/>
    <property type="match status" value="1"/>
</dbReference>
<protein>
    <submittedName>
        <fullName evidence="4">Hsp20/alpha crystallin family protein</fullName>
    </submittedName>
</protein>